<gene>
    <name evidence="1" type="ORF">HMPREF9971_0499</name>
</gene>
<accession>I2NNT3</accession>
<protein>
    <recommendedName>
        <fullName evidence="3">LXG domain-containing protein</fullName>
    </recommendedName>
</protein>
<organism evidence="1 2">
    <name type="scientific">Streptococcus parasanguinis F0449</name>
    <dbReference type="NCBI Taxonomy" id="1095733"/>
    <lineage>
        <taxon>Bacteria</taxon>
        <taxon>Bacillati</taxon>
        <taxon>Bacillota</taxon>
        <taxon>Bacilli</taxon>
        <taxon>Lactobacillales</taxon>
        <taxon>Streptococcaceae</taxon>
        <taxon>Streptococcus</taxon>
    </lineage>
</organism>
<evidence type="ECO:0000313" key="2">
    <source>
        <dbReference type="Proteomes" id="UP000003357"/>
    </source>
</evidence>
<dbReference type="EMBL" id="AJMV01000057">
    <property type="protein sequence ID" value="EIG27494.1"/>
    <property type="molecule type" value="Genomic_DNA"/>
</dbReference>
<evidence type="ECO:0000313" key="1">
    <source>
        <dbReference type="EMBL" id="EIG27494.1"/>
    </source>
</evidence>
<dbReference type="Proteomes" id="UP000003357">
    <property type="component" value="Unassembled WGS sequence"/>
</dbReference>
<dbReference type="PATRIC" id="fig|1095733.3.peg.744"/>
<comment type="caution">
    <text evidence="1">The sequence shown here is derived from an EMBL/GenBank/DDBJ whole genome shotgun (WGS) entry which is preliminary data.</text>
</comment>
<name>I2NNT3_STRPA</name>
<dbReference type="AlphaFoldDB" id="I2NNT3"/>
<dbReference type="RefSeq" id="WP_003016107.1">
    <property type="nucleotide sequence ID" value="NZ_AJMV01000057.1"/>
</dbReference>
<reference evidence="1 2" key="1">
    <citation type="submission" date="2012-04" db="EMBL/GenBank/DDBJ databases">
        <authorList>
            <person name="Harkins D.M."/>
            <person name="Madupu R."/>
            <person name="Durkin A.S."/>
            <person name="Torralba M."/>
            <person name="Methe B."/>
            <person name="Sutton G.G."/>
            <person name="Nelson K.E."/>
        </authorList>
    </citation>
    <scope>NUCLEOTIDE SEQUENCE [LARGE SCALE GENOMIC DNA]</scope>
    <source>
        <strain evidence="1 2">F0449</strain>
    </source>
</reference>
<evidence type="ECO:0008006" key="3">
    <source>
        <dbReference type="Google" id="ProtNLM"/>
    </source>
</evidence>
<sequence length="699" mass="77375">MSTITVNDMTQLALLGKNMKEVAKKYESGIANAYKKFELKVSGNEGVAITEFVNKLNQIQKVVFNDYPSYLDDFGSVMVNYEALLNGLGFEKEVWSKDGGEGAEGVKNKLIVEQKNKIEAIQKKLDSYFATAATILSQAKISVLSECQDATKELEQSGSTRVQTDEIIQGYFVQFLDGLKTVKVNLEAIQVALNHARYLGELDPSAVVKAIAEKRITTVEQLKAIDAISDAGDGKIVEALYSPNPYKDLGKVNATHVSENMMTIAYSFLYGEVERIQEGKTDFSNLKTFLDALQAQNSSDVATYTEKLIKGGDRYGLSLIAQAFDSKPEFPLNGSVKDYEKYKEELLKSEPELANIRHKLFLANSLTGLFEGMNVYQLGTNRIPQSMGESVIANVIDTKSLNLTAQGLTFKLVRHQVGSDGQVNVNSYDKEFSVSGDQYTERLRQLNERRNKAGLEFLSNVMKMSASAAAGPYGPMAAMGITVLSDIFTYKDEVSDYVDAARNNKDYFSGQIAKPAGVTLDALHAVSKYFETSNELVKKIDESKEGVKNKLFDIGGRSVYHTVGGHYEYKSTSFTPQYDLQAALQIHDMDRSGLKAPAFHKALEEGRSPKKALEEVKFSQNVLRNEPSDSGPFTEEVKNYLLGKGDKSIDQIGSNQVWEGLAAASDKNALVDYQRKTYTREQLASDYIDVYQKISEGGF</sequence>
<proteinExistence type="predicted"/>